<keyword evidence="3" id="KW-0812">Transmembrane</keyword>
<organism evidence="9 10">
    <name type="scientific">Leptotrombidium deliense</name>
    <dbReference type="NCBI Taxonomy" id="299467"/>
    <lineage>
        <taxon>Eukaryota</taxon>
        <taxon>Metazoa</taxon>
        <taxon>Ecdysozoa</taxon>
        <taxon>Arthropoda</taxon>
        <taxon>Chelicerata</taxon>
        <taxon>Arachnida</taxon>
        <taxon>Acari</taxon>
        <taxon>Acariformes</taxon>
        <taxon>Trombidiformes</taxon>
        <taxon>Prostigmata</taxon>
        <taxon>Anystina</taxon>
        <taxon>Parasitengona</taxon>
        <taxon>Trombiculoidea</taxon>
        <taxon>Trombiculidae</taxon>
        <taxon>Leptotrombidium</taxon>
    </lineage>
</organism>
<keyword evidence="4" id="KW-0732">Signal</keyword>
<name>A0A443SVE2_9ACAR</name>
<dbReference type="EMBL" id="NCKV01000147">
    <property type="protein sequence ID" value="RWS31495.1"/>
    <property type="molecule type" value="Genomic_DNA"/>
</dbReference>
<dbReference type="VEuPathDB" id="VectorBase:LDEU000545"/>
<dbReference type="InterPro" id="IPR036179">
    <property type="entry name" value="Ig-like_dom_sf"/>
</dbReference>
<dbReference type="Proteomes" id="UP000288716">
    <property type="component" value="Unassembled WGS sequence"/>
</dbReference>
<feature type="domain" description="Ig-like" evidence="8">
    <location>
        <begin position="28"/>
        <end position="103"/>
    </location>
</feature>
<keyword evidence="5" id="KW-1133">Transmembrane helix</keyword>
<dbReference type="AlphaFoldDB" id="A0A443SVE2"/>
<dbReference type="PANTHER" id="PTHR32178:SF6">
    <property type="entry name" value="IG-LIKE DOMAIN-CONTAINING PROTEIN"/>
    <property type="match status" value="1"/>
</dbReference>
<evidence type="ECO:0000313" key="10">
    <source>
        <dbReference type="Proteomes" id="UP000288716"/>
    </source>
</evidence>
<evidence type="ECO:0000313" key="9">
    <source>
        <dbReference type="EMBL" id="RWS31495.1"/>
    </source>
</evidence>
<keyword evidence="7" id="KW-0325">Glycoprotein</keyword>
<sequence length="300" mass="34668">NPFSFYRRVAKRTKDAYELCLQRKKEKPERTVLLVPQGSQLRLSCATLCLKPKESARNIWRFSPQKLLHIQPLDVNNDRLHIASDLALEIKDATLDDNGTYYCIYNRRLMAMHTVDVVPNEPNRIILERKRLSGKSEAKVLKTWLLKENNLKLYTKWSEWSTCSRCDRTGLRKKYGICTLKKIYMSEKSKPVDIPLTLHDLNAYEMTEIPCRSSMLPDKIANLKFVKERASETLYGFCNVSCPNTGIEFVTDSSGKIIETVDKSKNLYSFKQKLPDLPGFVKRAYVYEEEATKIVLKCPG</sequence>
<evidence type="ECO:0000256" key="1">
    <source>
        <dbReference type="ARBA" id="ARBA00004479"/>
    </source>
</evidence>
<comment type="subcellular location">
    <subcellularLocation>
        <location evidence="1">Membrane</location>
        <topology evidence="1">Single-pass type I membrane protein</topology>
    </subcellularLocation>
</comment>
<dbReference type="PROSITE" id="PS50835">
    <property type="entry name" value="IG_LIKE"/>
    <property type="match status" value="1"/>
</dbReference>
<dbReference type="Gene3D" id="2.60.40.10">
    <property type="entry name" value="Immunoglobulins"/>
    <property type="match status" value="1"/>
</dbReference>
<dbReference type="InterPro" id="IPR007110">
    <property type="entry name" value="Ig-like_dom"/>
</dbReference>
<keyword evidence="10" id="KW-1185">Reference proteome</keyword>
<evidence type="ECO:0000256" key="3">
    <source>
        <dbReference type="ARBA" id="ARBA00022692"/>
    </source>
</evidence>
<comment type="caution">
    <text evidence="9">The sequence shown here is derived from an EMBL/GenBank/DDBJ whole genome shotgun (WGS) entry which is preliminary data.</text>
</comment>
<evidence type="ECO:0000256" key="7">
    <source>
        <dbReference type="ARBA" id="ARBA00023180"/>
    </source>
</evidence>
<dbReference type="STRING" id="299467.A0A443SVE2"/>
<gene>
    <name evidence="9" type="ORF">B4U80_07437</name>
</gene>
<feature type="non-terminal residue" evidence="9">
    <location>
        <position position="1"/>
    </location>
</feature>
<accession>A0A443SVE2</accession>
<evidence type="ECO:0000256" key="4">
    <source>
        <dbReference type="ARBA" id="ARBA00022729"/>
    </source>
</evidence>
<dbReference type="PANTHER" id="PTHR32178">
    <property type="entry name" value="FAM187"/>
    <property type="match status" value="1"/>
</dbReference>
<dbReference type="SUPFAM" id="SSF48726">
    <property type="entry name" value="Immunoglobulin"/>
    <property type="match status" value="1"/>
</dbReference>
<dbReference type="InterPro" id="IPR039311">
    <property type="entry name" value="FAM187A/B"/>
</dbReference>
<evidence type="ECO:0000256" key="2">
    <source>
        <dbReference type="ARBA" id="ARBA00008727"/>
    </source>
</evidence>
<comment type="similarity">
    <text evidence="2">Belongs to the FAM187 family.</text>
</comment>
<dbReference type="OrthoDB" id="6434091at2759"/>
<dbReference type="InterPro" id="IPR013783">
    <property type="entry name" value="Ig-like_fold"/>
</dbReference>
<evidence type="ECO:0000256" key="6">
    <source>
        <dbReference type="ARBA" id="ARBA00023136"/>
    </source>
</evidence>
<evidence type="ECO:0000256" key="5">
    <source>
        <dbReference type="ARBA" id="ARBA00022989"/>
    </source>
</evidence>
<proteinExistence type="inferred from homology"/>
<reference evidence="9 10" key="1">
    <citation type="journal article" date="2018" name="Gigascience">
        <title>Genomes of trombidid mites reveal novel predicted allergens and laterally-transferred genes associated with secondary metabolism.</title>
        <authorList>
            <person name="Dong X."/>
            <person name="Chaisiri K."/>
            <person name="Xia D."/>
            <person name="Armstrong S.D."/>
            <person name="Fang Y."/>
            <person name="Donnelly M.J."/>
            <person name="Kadowaki T."/>
            <person name="McGarry J.W."/>
            <person name="Darby A.C."/>
            <person name="Makepeace B.L."/>
        </authorList>
    </citation>
    <scope>NUCLEOTIDE SEQUENCE [LARGE SCALE GENOMIC DNA]</scope>
    <source>
        <strain evidence="9">UoL-UT</strain>
    </source>
</reference>
<evidence type="ECO:0000259" key="8">
    <source>
        <dbReference type="PROSITE" id="PS50835"/>
    </source>
</evidence>
<protein>
    <submittedName>
        <fullName evidence="9">Ig-like V-type domain-containing protein FAM187A</fullName>
    </submittedName>
</protein>
<keyword evidence="6" id="KW-0472">Membrane</keyword>
<dbReference type="GO" id="GO:0016020">
    <property type="term" value="C:membrane"/>
    <property type="evidence" value="ECO:0007669"/>
    <property type="project" value="UniProtKB-SubCell"/>
</dbReference>